<dbReference type="SUPFAM" id="SSF50249">
    <property type="entry name" value="Nucleic acid-binding proteins"/>
    <property type="match status" value="6"/>
</dbReference>
<reference evidence="6 7" key="1">
    <citation type="submission" date="2018-06" db="EMBL/GenBank/DDBJ databases">
        <authorList>
            <consortium name="Pathogen Informatics"/>
            <person name="Doyle S."/>
        </authorList>
    </citation>
    <scope>NUCLEOTIDE SEQUENCE [LARGE SCALE GENOMIC DNA]</scope>
    <source>
        <strain evidence="6 7">NCTC13102</strain>
    </source>
</reference>
<feature type="domain" description="S1 motif" evidence="5">
    <location>
        <begin position="28"/>
        <end position="94"/>
    </location>
</feature>
<feature type="domain" description="S1 motif" evidence="5">
    <location>
        <begin position="197"/>
        <end position="265"/>
    </location>
</feature>
<dbReference type="AlphaFoldDB" id="A0A2X3DHU8"/>
<organism evidence="6 7">
    <name type="scientific">Helicobacter fennelliae</name>
    <dbReference type="NCBI Taxonomy" id="215"/>
    <lineage>
        <taxon>Bacteria</taxon>
        <taxon>Pseudomonadati</taxon>
        <taxon>Campylobacterota</taxon>
        <taxon>Epsilonproteobacteria</taxon>
        <taxon>Campylobacterales</taxon>
        <taxon>Helicobacteraceae</taxon>
        <taxon>Helicobacter</taxon>
    </lineage>
</organism>
<dbReference type="InterPro" id="IPR012340">
    <property type="entry name" value="NA-bd_OB-fold"/>
</dbReference>
<keyword evidence="2 6" id="KW-0689">Ribosomal protein</keyword>
<dbReference type="PANTHER" id="PTHR10724:SF7">
    <property type="entry name" value="SMALL RIBOSOMAL SUBUNIT PROTEIN BS1C"/>
    <property type="match status" value="1"/>
</dbReference>
<dbReference type="GO" id="GO:0006412">
    <property type="term" value="P:translation"/>
    <property type="evidence" value="ECO:0007669"/>
    <property type="project" value="TreeGrafter"/>
</dbReference>
<gene>
    <name evidence="6" type="primary">rpsA</name>
    <name evidence="6" type="ORF">NCTC13102_01472</name>
</gene>
<dbReference type="PANTHER" id="PTHR10724">
    <property type="entry name" value="30S RIBOSOMAL PROTEIN S1"/>
    <property type="match status" value="1"/>
</dbReference>
<evidence type="ECO:0000313" key="6">
    <source>
        <dbReference type="EMBL" id="SQB98999.1"/>
    </source>
</evidence>
<sequence>MRVVLDDFEDNDEFARLFAESVKREDDGQIKSGKIISIQENGALVDVGEKLEGFLGLSEIVDENGNVIFKIGDEIDVFVSSGRGERPNVSYKKAIKTAKIREKIQSLANDFKDIIIEGKIIRKNKGGYVVESDGVDYFMPKFAAALKDPNKSLNKHIKACVIDVHPEENSIIISRKRFFEINDQKQSEGIQKLLEENKIYNGIVKSITSFGMFVEVDNIKGLVHYTEISHRGPVNPAKLYKEGDSVALKVVGYDEEKKRLSFSIKAICEDPWKEIQKELKKGYTIKVVVNNIEPYGAFVDIGNDIEGFLHISEISWNKDIKHPSDYLKVGDEIDVEVIEIDTENRRLRVSLKNLQQKPFDEFAKTHKIGDIIKGKIATLTDFGAFVTFGKVDGLLHNEDAFWNKNEKCKDKFKVGDEVEVKIIKIDVQNQRISLSQKAFNESPAEIFGKTHKIDDVVVGKVVDIKDFGVFINTDEMDALIRNEDLYPVKKEEIKVGDEIQGVISHIDKANNRVRVSVKKLEKQKQKDEIKAFNSNDKMTLGDILKDKF</sequence>
<keyword evidence="3" id="KW-0687">Ribonucleoprotein</keyword>
<dbReference type="PRINTS" id="PR00681">
    <property type="entry name" value="RIBOSOMALS1"/>
</dbReference>
<accession>A0A2X3DHU8</accession>
<dbReference type="GO" id="GO:0003735">
    <property type="term" value="F:structural constituent of ribosome"/>
    <property type="evidence" value="ECO:0007669"/>
    <property type="project" value="TreeGrafter"/>
</dbReference>
<feature type="domain" description="S1 motif" evidence="5">
    <location>
        <begin position="369"/>
        <end position="437"/>
    </location>
</feature>
<dbReference type="GO" id="GO:1990904">
    <property type="term" value="C:ribonucleoprotein complex"/>
    <property type="evidence" value="ECO:0007669"/>
    <property type="project" value="UniProtKB-KW"/>
</dbReference>
<evidence type="ECO:0000313" key="7">
    <source>
        <dbReference type="Proteomes" id="UP000250166"/>
    </source>
</evidence>
<comment type="function">
    <text evidence="4">Binds mRNA; thus facilitating recognition of the initiation point. It is needed to translate mRNA with a short Shine-Dalgarno (SD) purine-rich sequence.</text>
</comment>
<dbReference type="NCBIfam" id="NF004956">
    <property type="entry name" value="PRK06299.1-6"/>
    <property type="match status" value="1"/>
</dbReference>
<evidence type="ECO:0000259" key="5">
    <source>
        <dbReference type="PROSITE" id="PS50126"/>
    </source>
</evidence>
<dbReference type="GO" id="GO:0003729">
    <property type="term" value="F:mRNA binding"/>
    <property type="evidence" value="ECO:0007669"/>
    <property type="project" value="TreeGrafter"/>
</dbReference>
<dbReference type="CDD" id="cd04465">
    <property type="entry name" value="S1_RPS1_repeat_ec2_hs2"/>
    <property type="match status" value="1"/>
</dbReference>
<protein>
    <submittedName>
        <fullName evidence="6">30S ribosomal protein S1</fullName>
    </submittedName>
</protein>
<dbReference type="InterPro" id="IPR050437">
    <property type="entry name" value="Ribos_protein_bS1-like"/>
</dbReference>
<proteinExistence type="inferred from homology"/>
<comment type="similarity">
    <text evidence="1">Belongs to the bacterial ribosomal protein bS1 family.</text>
</comment>
<dbReference type="FunFam" id="2.40.50.140:FF:000103">
    <property type="entry name" value="protein RRP5 homolog"/>
    <property type="match status" value="1"/>
</dbReference>
<feature type="domain" description="S1 motif" evidence="5">
    <location>
        <begin position="282"/>
        <end position="352"/>
    </location>
</feature>
<feature type="domain" description="S1 motif" evidence="5">
    <location>
        <begin position="454"/>
        <end position="518"/>
    </location>
</feature>
<evidence type="ECO:0000256" key="3">
    <source>
        <dbReference type="ARBA" id="ARBA00023274"/>
    </source>
</evidence>
<dbReference type="InterPro" id="IPR003029">
    <property type="entry name" value="S1_domain"/>
</dbReference>
<name>A0A2X3DHU8_9HELI</name>
<dbReference type="RefSeq" id="WP_112058777.1">
    <property type="nucleotide sequence ID" value="NZ_UAWL01000006.1"/>
</dbReference>
<dbReference type="InterPro" id="IPR035104">
    <property type="entry name" value="Ribosomal_protein_S1-like"/>
</dbReference>
<dbReference type="EMBL" id="UAWL01000006">
    <property type="protein sequence ID" value="SQB98999.1"/>
    <property type="molecule type" value="Genomic_DNA"/>
</dbReference>
<dbReference type="Gene3D" id="2.40.50.140">
    <property type="entry name" value="Nucleic acid-binding proteins"/>
    <property type="match status" value="5"/>
</dbReference>
<evidence type="ECO:0000256" key="2">
    <source>
        <dbReference type="ARBA" id="ARBA00022980"/>
    </source>
</evidence>
<evidence type="ECO:0000256" key="1">
    <source>
        <dbReference type="ARBA" id="ARBA00006767"/>
    </source>
</evidence>
<dbReference type="Pfam" id="PF00575">
    <property type="entry name" value="S1"/>
    <property type="match status" value="5"/>
</dbReference>
<evidence type="ECO:0000256" key="4">
    <source>
        <dbReference type="ARBA" id="ARBA00025604"/>
    </source>
</evidence>
<dbReference type="Proteomes" id="UP000250166">
    <property type="component" value="Unassembled WGS sequence"/>
</dbReference>
<dbReference type="PROSITE" id="PS50126">
    <property type="entry name" value="S1"/>
    <property type="match status" value="5"/>
</dbReference>
<dbReference type="GO" id="GO:0005840">
    <property type="term" value="C:ribosome"/>
    <property type="evidence" value="ECO:0007669"/>
    <property type="project" value="UniProtKB-KW"/>
</dbReference>
<dbReference type="SMART" id="SM00316">
    <property type="entry name" value="S1"/>
    <property type="match status" value="6"/>
</dbReference>